<reference evidence="2" key="1">
    <citation type="journal article" date="2014" name="Front. Microbiol.">
        <title>High frequency of phylogenetically diverse reductive dehalogenase-homologous genes in deep subseafloor sedimentary metagenomes.</title>
        <authorList>
            <person name="Kawai M."/>
            <person name="Futagami T."/>
            <person name="Toyoda A."/>
            <person name="Takaki Y."/>
            <person name="Nishi S."/>
            <person name="Hori S."/>
            <person name="Arai W."/>
            <person name="Tsubouchi T."/>
            <person name="Morono Y."/>
            <person name="Uchiyama I."/>
            <person name="Ito T."/>
            <person name="Fujiyama A."/>
            <person name="Inagaki F."/>
            <person name="Takami H."/>
        </authorList>
    </citation>
    <scope>NUCLEOTIDE SEQUENCE</scope>
    <source>
        <strain evidence="2">Expedition CK06-06</strain>
    </source>
</reference>
<sequence length="170" mass="18745">MAEDENQKQNEQIIGRTSATERDPTTSDKFTFWVTDGVMVNPFDIVAGEHHNNSKTFGLVTSLEHRTDAVNHLANYISNNFGAVDEEPNTPRQGTTVAKANVLSNTNDLYMPVENEKAVRFADEAGIQQALGISEMPTERRIPAGIVRMSNGEEAVVHIDRDYVLGPESA</sequence>
<dbReference type="EMBL" id="BARU01020187">
    <property type="protein sequence ID" value="GAH60870.1"/>
    <property type="molecule type" value="Genomic_DNA"/>
</dbReference>
<evidence type="ECO:0000313" key="2">
    <source>
        <dbReference type="EMBL" id="GAH60870.1"/>
    </source>
</evidence>
<dbReference type="AlphaFoldDB" id="X1HUW7"/>
<accession>X1HUW7</accession>
<evidence type="ECO:0000256" key="1">
    <source>
        <dbReference type="SAM" id="MobiDB-lite"/>
    </source>
</evidence>
<name>X1HUW7_9ZZZZ</name>
<feature type="compositionally biased region" description="Polar residues" evidence="1">
    <location>
        <begin position="9"/>
        <end position="18"/>
    </location>
</feature>
<organism evidence="2">
    <name type="scientific">marine sediment metagenome</name>
    <dbReference type="NCBI Taxonomy" id="412755"/>
    <lineage>
        <taxon>unclassified sequences</taxon>
        <taxon>metagenomes</taxon>
        <taxon>ecological metagenomes</taxon>
    </lineage>
</organism>
<feature type="region of interest" description="Disordered" evidence="1">
    <location>
        <begin position="1"/>
        <end position="27"/>
    </location>
</feature>
<feature type="non-terminal residue" evidence="2">
    <location>
        <position position="170"/>
    </location>
</feature>
<comment type="caution">
    <text evidence="2">The sequence shown here is derived from an EMBL/GenBank/DDBJ whole genome shotgun (WGS) entry which is preliminary data.</text>
</comment>
<gene>
    <name evidence="2" type="ORF">S03H2_33187</name>
</gene>
<protein>
    <submittedName>
        <fullName evidence="2">Uncharacterized protein</fullName>
    </submittedName>
</protein>
<proteinExistence type="predicted"/>